<feature type="domain" description="Laminin N-terminal" evidence="13">
    <location>
        <begin position="54"/>
        <end position="338"/>
    </location>
</feature>
<dbReference type="GO" id="GO:0009888">
    <property type="term" value="P:tissue development"/>
    <property type="evidence" value="ECO:0007669"/>
    <property type="project" value="TreeGrafter"/>
</dbReference>
<evidence type="ECO:0000256" key="6">
    <source>
        <dbReference type="ARBA" id="ARBA00023157"/>
    </source>
</evidence>
<keyword evidence="4" id="KW-0677">Repeat</keyword>
<feature type="compositionally biased region" description="Basic and acidic residues" evidence="10">
    <location>
        <begin position="486"/>
        <end position="504"/>
    </location>
</feature>
<dbReference type="GO" id="GO:0009887">
    <property type="term" value="P:animal organ morphogenesis"/>
    <property type="evidence" value="ECO:0007669"/>
    <property type="project" value="TreeGrafter"/>
</dbReference>
<dbReference type="InterPro" id="IPR002049">
    <property type="entry name" value="LE_dom"/>
</dbReference>
<dbReference type="WBParaSite" id="maker-uti_cns_0015446-snap-gene-0.3-mRNA-1">
    <property type="protein sequence ID" value="maker-uti_cns_0015446-snap-gene-0.3-mRNA-1"/>
    <property type="gene ID" value="maker-uti_cns_0015446-snap-gene-0.3"/>
</dbReference>
<evidence type="ECO:0000256" key="5">
    <source>
        <dbReference type="ARBA" id="ARBA00023054"/>
    </source>
</evidence>
<accession>A0A1I8IRE2</accession>
<evidence type="ECO:0000256" key="8">
    <source>
        <dbReference type="ARBA" id="ARBA00023292"/>
    </source>
</evidence>
<dbReference type="SMART" id="SM00136">
    <property type="entry name" value="LamNT"/>
    <property type="match status" value="1"/>
</dbReference>
<dbReference type="Gene3D" id="2.10.25.10">
    <property type="entry name" value="Laminin"/>
    <property type="match status" value="2"/>
</dbReference>
<keyword evidence="8 9" id="KW-0424">Laminin EGF-like domain</keyword>
<feature type="region of interest" description="Disordered" evidence="10">
    <location>
        <begin position="480"/>
        <end position="541"/>
    </location>
</feature>
<dbReference type="SUPFAM" id="SSF50242">
    <property type="entry name" value="TIMP-like"/>
    <property type="match status" value="1"/>
</dbReference>
<dbReference type="PROSITE" id="PS01248">
    <property type="entry name" value="EGF_LAM_1"/>
    <property type="match status" value="1"/>
</dbReference>
<dbReference type="InterPro" id="IPR008211">
    <property type="entry name" value="Laminin_N"/>
</dbReference>
<evidence type="ECO:0000256" key="2">
    <source>
        <dbReference type="ARBA" id="ARBA00022525"/>
    </source>
</evidence>
<organism evidence="14 15">
    <name type="scientific">Macrostomum lignano</name>
    <dbReference type="NCBI Taxonomy" id="282301"/>
    <lineage>
        <taxon>Eukaryota</taxon>
        <taxon>Metazoa</taxon>
        <taxon>Spiralia</taxon>
        <taxon>Lophotrochozoa</taxon>
        <taxon>Platyhelminthes</taxon>
        <taxon>Rhabditophora</taxon>
        <taxon>Macrostomorpha</taxon>
        <taxon>Macrostomida</taxon>
        <taxon>Macrostomidae</taxon>
        <taxon>Macrostomum</taxon>
    </lineage>
</organism>
<dbReference type="PROSITE" id="PS50027">
    <property type="entry name" value="EGF_LAM_2"/>
    <property type="match status" value="1"/>
</dbReference>
<evidence type="ECO:0000313" key="14">
    <source>
        <dbReference type="Proteomes" id="UP000095280"/>
    </source>
</evidence>
<feature type="chain" id="PRO_5009321213" evidence="11">
    <location>
        <begin position="24"/>
        <end position="689"/>
    </location>
</feature>
<protein>
    <submittedName>
        <fullName evidence="15">Laminin N-terminal domain-containing protein</fullName>
    </submittedName>
</protein>
<feature type="disulfide bond" evidence="9">
    <location>
        <begin position="470"/>
        <end position="484"/>
    </location>
</feature>
<evidence type="ECO:0000256" key="3">
    <source>
        <dbReference type="ARBA" id="ARBA00022530"/>
    </source>
</evidence>
<keyword evidence="7" id="KW-0325">Glycoprotein</keyword>
<evidence type="ECO:0000259" key="13">
    <source>
        <dbReference type="PROSITE" id="PS51117"/>
    </source>
</evidence>
<feature type="domain" description="Laminin EGF-like" evidence="12">
    <location>
        <begin position="437"/>
        <end position="486"/>
    </location>
</feature>
<feature type="compositionally biased region" description="Basic and acidic residues" evidence="10">
    <location>
        <begin position="240"/>
        <end position="255"/>
    </location>
</feature>
<dbReference type="PANTHER" id="PTHR10574">
    <property type="entry name" value="NETRIN/LAMININ-RELATED"/>
    <property type="match status" value="1"/>
</dbReference>
<evidence type="ECO:0000256" key="1">
    <source>
        <dbReference type="ARBA" id="ARBA00004498"/>
    </source>
</evidence>
<dbReference type="Gene3D" id="2.60.120.260">
    <property type="entry name" value="Galactose-binding domain-like"/>
    <property type="match status" value="1"/>
</dbReference>
<reference evidence="15" key="1">
    <citation type="submission" date="2016-11" db="UniProtKB">
        <authorList>
            <consortium name="WormBaseParasite"/>
        </authorList>
    </citation>
    <scope>IDENTIFICATION</scope>
</reference>
<keyword evidence="14" id="KW-1185">Reference proteome</keyword>
<evidence type="ECO:0000256" key="4">
    <source>
        <dbReference type="ARBA" id="ARBA00022737"/>
    </source>
</evidence>
<dbReference type="PANTHER" id="PTHR10574:SF406">
    <property type="entry name" value="LAMININ SUBUNIT ALPHA 5"/>
    <property type="match status" value="1"/>
</dbReference>
<dbReference type="CDD" id="cd00055">
    <property type="entry name" value="EGF_Lam"/>
    <property type="match status" value="2"/>
</dbReference>
<evidence type="ECO:0000256" key="9">
    <source>
        <dbReference type="PROSITE-ProRule" id="PRU00460"/>
    </source>
</evidence>
<feature type="disulfide bond" evidence="9">
    <location>
        <begin position="437"/>
        <end position="449"/>
    </location>
</feature>
<dbReference type="Pfam" id="PF00055">
    <property type="entry name" value="Laminin_N"/>
    <property type="match status" value="1"/>
</dbReference>
<evidence type="ECO:0000256" key="7">
    <source>
        <dbReference type="ARBA" id="ARBA00023180"/>
    </source>
</evidence>
<feature type="disulfide bond" evidence="9">
    <location>
        <begin position="439"/>
        <end position="456"/>
    </location>
</feature>
<dbReference type="SMART" id="SM00180">
    <property type="entry name" value="EGF_Lam"/>
    <property type="match status" value="2"/>
</dbReference>
<dbReference type="SUPFAM" id="SSF57196">
    <property type="entry name" value="EGF/Laminin"/>
    <property type="match status" value="2"/>
</dbReference>
<keyword evidence="2" id="KW-0964">Secreted</keyword>
<dbReference type="FunFam" id="2.10.25.10:FF:000135">
    <property type="entry name" value="Laminin subunit beta 4"/>
    <property type="match status" value="1"/>
</dbReference>
<sequence length="689" mass="77102">MHLSRFAALILPALCLTRSAALGSESDCYSATSAATRYDSKAVFGNHGDQEQRDAKYCEPPFENLAVNRQVVASSTCGSPPIRVCSRRGFCDLCDSEQRKLSYSASHLTDYHVHSTCWISGRVSPDDSGVNLTLSLGKKHTVYYVSLTDCGLGLPDAIEAYKSADFGATWQLWHLFSNNCSADYPGHRAGYSYDFGVYISTSRTLSLDPSLSPFLKDPREVVCSDTSQVDPAVPGSANSDTDKFDSSPHSDKNRRSNSMDRIVLSFSTNFKRYRPQEDRDRDPIIADWMLATDIRLLLRRKQRRQQSPLSDWRSRRRDFPAVAVGDAFALSNIDVGGRCFCNGHAARCLPSSKAGGPGASVCDCQHGTEGEDCERCKPFWVDLPWRRGTQEQPTQCRRCQCNGHTDRCHFDASTYQFSAQPKSAGVCLGCRHNTAVCNCHPLGSTSGICDRDTGRCVCKSGVGGEKCDRCLAGFEQTSDPAAPCRRPQDKVKDVDRSASPKTETDSAESASATERTKTSDGEDVDEKSAVRSSKHKKCPTKCASNSRRLSRANYRNVDWAVAFLVQRVAFERRWVRVVGTVQLTIRCSIPTEPSDRNLIGSCDSPAGSTTTELYIRRRHWDCSCPPQLQPGLPYLVLRRLPKRERRQRLARKRRRRRRRQSMLLRRDIVWPWTVQLQERLQRLEATGGR</sequence>
<dbReference type="InterPro" id="IPR008993">
    <property type="entry name" value="TIMP-like_OB-fold"/>
</dbReference>
<keyword evidence="3" id="KW-0272">Extracellular matrix</keyword>
<keyword evidence="5" id="KW-0175">Coiled coil</keyword>
<name>A0A1I8IRE2_9PLAT</name>
<evidence type="ECO:0000313" key="15">
    <source>
        <dbReference type="WBParaSite" id="maker-uti_cns_0015446-snap-gene-0.3-mRNA-1"/>
    </source>
</evidence>
<dbReference type="PROSITE" id="PS51117">
    <property type="entry name" value="LAMININ_NTER"/>
    <property type="match status" value="1"/>
</dbReference>
<comment type="subcellular location">
    <subcellularLocation>
        <location evidence="1">Secreted</location>
        <location evidence="1">Extracellular space</location>
        <location evidence="1">Extracellular matrix</location>
    </subcellularLocation>
</comment>
<feature type="disulfide bond" evidence="9">
    <location>
        <begin position="458"/>
        <end position="467"/>
    </location>
</feature>
<keyword evidence="6 9" id="KW-1015">Disulfide bond</keyword>
<dbReference type="Proteomes" id="UP000095280">
    <property type="component" value="Unplaced"/>
</dbReference>
<dbReference type="InterPro" id="IPR050440">
    <property type="entry name" value="Laminin/Netrin_ECM"/>
</dbReference>
<feature type="signal peptide" evidence="11">
    <location>
        <begin position="1"/>
        <end position="23"/>
    </location>
</feature>
<evidence type="ECO:0000259" key="12">
    <source>
        <dbReference type="PROSITE" id="PS50027"/>
    </source>
</evidence>
<dbReference type="AlphaFoldDB" id="A0A1I8IRE2"/>
<keyword evidence="11" id="KW-0732">Signal</keyword>
<dbReference type="Pfam" id="PF00053">
    <property type="entry name" value="EGF_laminin"/>
    <property type="match status" value="2"/>
</dbReference>
<proteinExistence type="predicted"/>
<evidence type="ECO:0000256" key="11">
    <source>
        <dbReference type="SAM" id="SignalP"/>
    </source>
</evidence>
<evidence type="ECO:0000256" key="10">
    <source>
        <dbReference type="SAM" id="MobiDB-lite"/>
    </source>
</evidence>
<feature type="region of interest" description="Disordered" evidence="10">
    <location>
        <begin position="225"/>
        <end position="255"/>
    </location>
</feature>